<dbReference type="SMART" id="SM00448">
    <property type="entry name" value="REC"/>
    <property type="match status" value="1"/>
</dbReference>
<dbReference type="AlphaFoldDB" id="Q1INZ7"/>
<feature type="modified residue" description="4-aspartylphosphate" evidence="2">
    <location>
        <position position="56"/>
    </location>
</feature>
<dbReference type="PANTHER" id="PTHR44591">
    <property type="entry name" value="STRESS RESPONSE REGULATOR PROTEIN 1"/>
    <property type="match status" value="1"/>
</dbReference>
<dbReference type="GO" id="GO:0000160">
    <property type="term" value="P:phosphorelay signal transduction system"/>
    <property type="evidence" value="ECO:0007669"/>
    <property type="project" value="InterPro"/>
</dbReference>
<dbReference type="HOGENOM" id="CLU_000445_69_8_0"/>
<accession>Q1INZ7</accession>
<dbReference type="InterPro" id="IPR011006">
    <property type="entry name" value="CheY-like_superfamily"/>
</dbReference>
<dbReference type="InterPro" id="IPR050595">
    <property type="entry name" value="Bact_response_regulator"/>
</dbReference>
<dbReference type="STRING" id="204669.Acid345_2402"/>
<dbReference type="InterPro" id="IPR001789">
    <property type="entry name" value="Sig_transdc_resp-reg_receiver"/>
</dbReference>
<protein>
    <submittedName>
        <fullName evidence="4">Response regulator receiver protein</fullName>
    </submittedName>
</protein>
<evidence type="ECO:0000256" key="2">
    <source>
        <dbReference type="PROSITE-ProRule" id="PRU00169"/>
    </source>
</evidence>
<dbReference type="PROSITE" id="PS50110">
    <property type="entry name" value="RESPONSE_REGULATORY"/>
    <property type="match status" value="1"/>
</dbReference>
<dbReference type="EnsemblBacteria" id="ABF41403">
    <property type="protein sequence ID" value="ABF41403"/>
    <property type="gene ID" value="Acid345_2402"/>
</dbReference>
<keyword evidence="1 2" id="KW-0597">Phosphoprotein</keyword>
<reference evidence="4 5" key="1">
    <citation type="journal article" date="2009" name="Appl. Environ. Microbiol.">
        <title>Three genomes from the phylum Acidobacteria provide insight into the lifestyles of these microorganisms in soils.</title>
        <authorList>
            <person name="Ward N.L."/>
            <person name="Challacombe J.F."/>
            <person name="Janssen P.H."/>
            <person name="Henrissat B."/>
            <person name="Coutinho P.M."/>
            <person name="Wu M."/>
            <person name="Xie G."/>
            <person name="Haft D.H."/>
            <person name="Sait M."/>
            <person name="Badger J."/>
            <person name="Barabote R.D."/>
            <person name="Bradley B."/>
            <person name="Brettin T.S."/>
            <person name="Brinkac L.M."/>
            <person name="Bruce D."/>
            <person name="Creasy T."/>
            <person name="Daugherty S.C."/>
            <person name="Davidsen T.M."/>
            <person name="DeBoy R.T."/>
            <person name="Detter J.C."/>
            <person name="Dodson R.J."/>
            <person name="Durkin A.S."/>
            <person name="Ganapathy A."/>
            <person name="Gwinn-Giglio M."/>
            <person name="Han C.S."/>
            <person name="Khouri H."/>
            <person name="Kiss H."/>
            <person name="Kothari S.P."/>
            <person name="Madupu R."/>
            <person name="Nelson K.E."/>
            <person name="Nelson W.C."/>
            <person name="Paulsen I."/>
            <person name="Penn K."/>
            <person name="Ren Q."/>
            <person name="Rosovitz M.J."/>
            <person name="Selengut J.D."/>
            <person name="Shrivastava S."/>
            <person name="Sullivan S.A."/>
            <person name="Tapia R."/>
            <person name="Thompson L.S."/>
            <person name="Watkins K.L."/>
            <person name="Yang Q."/>
            <person name="Yu C."/>
            <person name="Zafar N."/>
            <person name="Zhou L."/>
            <person name="Kuske C.R."/>
        </authorList>
    </citation>
    <scope>NUCLEOTIDE SEQUENCE [LARGE SCALE GENOMIC DNA]</scope>
    <source>
        <strain evidence="4 5">Ellin345</strain>
    </source>
</reference>
<evidence type="ECO:0000256" key="1">
    <source>
        <dbReference type="ARBA" id="ARBA00022553"/>
    </source>
</evidence>
<organism evidence="4 5">
    <name type="scientific">Koribacter versatilis (strain Ellin345)</name>
    <dbReference type="NCBI Taxonomy" id="204669"/>
    <lineage>
        <taxon>Bacteria</taxon>
        <taxon>Pseudomonadati</taxon>
        <taxon>Acidobacteriota</taxon>
        <taxon>Terriglobia</taxon>
        <taxon>Terriglobales</taxon>
        <taxon>Candidatus Korobacteraceae</taxon>
        <taxon>Candidatus Korobacter</taxon>
    </lineage>
</organism>
<dbReference type="Proteomes" id="UP000002432">
    <property type="component" value="Chromosome"/>
</dbReference>
<dbReference type="OrthoDB" id="162272at2"/>
<evidence type="ECO:0000259" key="3">
    <source>
        <dbReference type="PROSITE" id="PS50110"/>
    </source>
</evidence>
<gene>
    <name evidence="4" type="ordered locus">Acid345_2402</name>
</gene>
<proteinExistence type="predicted"/>
<dbReference type="Gene3D" id="3.40.50.2300">
    <property type="match status" value="1"/>
</dbReference>
<evidence type="ECO:0000313" key="5">
    <source>
        <dbReference type="Proteomes" id="UP000002432"/>
    </source>
</evidence>
<dbReference type="SUPFAM" id="SSF52172">
    <property type="entry name" value="CheY-like"/>
    <property type="match status" value="1"/>
</dbReference>
<dbReference type="EMBL" id="CP000360">
    <property type="protein sequence ID" value="ABF41403.1"/>
    <property type="molecule type" value="Genomic_DNA"/>
</dbReference>
<dbReference type="eggNOG" id="COG0784">
    <property type="taxonomic scope" value="Bacteria"/>
</dbReference>
<name>Q1INZ7_KORVE</name>
<feature type="domain" description="Response regulatory" evidence="3">
    <location>
        <begin position="7"/>
        <end position="121"/>
    </location>
</feature>
<dbReference type="PANTHER" id="PTHR44591:SF3">
    <property type="entry name" value="RESPONSE REGULATORY DOMAIN-CONTAINING PROTEIN"/>
    <property type="match status" value="1"/>
</dbReference>
<evidence type="ECO:0000313" key="4">
    <source>
        <dbReference type="EMBL" id="ABF41403.1"/>
    </source>
</evidence>
<keyword evidence="5" id="KW-1185">Reference proteome</keyword>
<dbReference type="KEGG" id="aba:Acid345_2402"/>
<dbReference type="RefSeq" id="WP_011523204.1">
    <property type="nucleotide sequence ID" value="NC_008009.1"/>
</dbReference>
<sequence length="133" mass="14708">MTDSKPHILVVDDEPNVLVTYRLILQQQGYTVSAAISSEEARTVLKKGNVDLLLCDLSLEKQQSGFDVIQFGRDLDPDLSAVLLTGYASVEANERAEAEHIPVLFKPIDIQQLLQVIVELLRKNHESSEAHGG</sequence>
<dbReference type="Pfam" id="PF00072">
    <property type="entry name" value="Response_reg"/>
    <property type="match status" value="1"/>
</dbReference>